<keyword evidence="5 16" id="KW-0812">Transmembrane</keyword>
<comment type="cofactor">
    <cofactor evidence="16">
        <name>Mg(2+)</name>
        <dbReference type="ChEBI" id="CHEBI:18420"/>
    </cofactor>
    <cofactor evidence="16">
        <name>Mn(2+)</name>
        <dbReference type="ChEBI" id="CHEBI:29035"/>
    </cofactor>
</comment>
<comment type="similarity">
    <text evidence="2 16">Belongs to the protein kinase superfamily. TKL Ser/Thr protein kinase family. TGFB receptor subfamily.</text>
</comment>
<evidence type="ECO:0000313" key="19">
    <source>
        <dbReference type="Proteomes" id="UP000694844"/>
    </source>
</evidence>
<dbReference type="KEGG" id="cvn:111126321"/>
<keyword evidence="9 14" id="KW-0067">ATP-binding</keyword>
<keyword evidence="8 16" id="KW-0418">Kinase</keyword>
<dbReference type="RefSeq" id="XP_022326570.1">
    <property type="nucleotide sequence ID" value="XM_022470862.1"/>
</dbReference>
<evidence type="ECO:0000256" key="2">
    <source>
        <dbReference type="ARBA" id="ARBA00009605"/>
    </source>
</evidence>
<keyword evidence="12 16" id="KW-0675">Receptor</keyword>
<dbReference type="GO" id="GO:0046872">
    <property type="term" value="F:metal ion binding"/>
    <property type="evidence" value="ECO:0007669"/>
    <property type="project" value="UniProtKB-KW"/>
</dbReference>
<dbReference type="InterPro" id="IPR011009">
    <property type="entry name" value="Kinase-like_dom_sf"/>
</dbReference>
<keyword evidence="11 16" id="KW-0472">Membrane</keyword>
<evidence type="ECO:0000256" key="14">
    <source>
        <dbReference type="PIRSR" id="PIRSR037393-2"/>
    </source>
</evidence>
<gene>
    <name evidence="21" type="primary">LOC111128797</name>
    <name evidence="20" type="synonym">LOC111126321</name>
</gene>
<feature type="chain" id="PRO_5044666341" description="Serine/threonine-protein kinase receptor" evidence="17">
    <location>
        <begin position="23"/>
        <end position="522"/>
    </location>
</feature>
<dbReference type="InterPro" id="IPR008271">
    <property type="entry name" value="Ser/Thr_kinase_AS"/>
</dbReference>
<feature type="binding site" evidence="14">
    <location>
        <position position="233"/>
    </location>
    <ligand>
        <name>ATP</name>
        <dbReference type="ChEBI" id="CHEBI:30616"/>
    </ligand>
</feature>
<evidence type="ECO:0000313" key="21">
    <source>
        <dbReference type="RefSeq" id="XP_022330365.1"/>
    </source>
</evidence>
<evidence type="ECO:0000256" key="4">
    <source>
        <dbReference type="ARBA" id="ARBA00022679"/>
    </source>
</evidence>
<dbReference type="PANTHER" id="PTHR23255:SF98">
    <property type="entry name" value="SERINE_THREONINE-PROTEIN KINASE RECEPTOR"/>
    <property type="match status" value="1"/>
</dbReference>
<dbReference type="FunFam" id="3.30.200.20:FF:000094">
    <property type="entry name" value="Serine/threonine-protein kinase receptor"/>
    <property type="match status" value="1"/>
</dbReference>
<dbReference type="GeneID" id="111128797"/>
<dbReference type="InterPro" id="IPR000333">
    <property type="entry name" value="TGFB_receptor"/>
</dbReference>
<dbReference type="InterPro" id="IPR017194">
    <property type="entry name" value="Transform_growth_fac-b_typ-2"/>
</dbReference>
<dbReference type="CDD" id="cd23533">
    <property type="entry name" value="TFP_LU_ECD_BMPR2_like"/>
    <property type="match status" value="1"/>
</dbReference>
<keyword evidence="16" id="KW-0464">Manganese</keyword>
<organism evidence="19 21">
    <name type="scientific">Crassostrea virginica</name>
    <name type="common">Eastern oyster</name>
    <dbReference type="NCBI Taxonomy" id="6565"/>
    <lineage>
        <taxon>Eukaryota</taxon>
        <taxon>Metazoa</taxon>
        <taxon>Spiralia</taxon>
        <taxon>Lophotrochozoa</taxon>
        <taxon>Mollusca</taxon>
        <taxon>Bivalvia</taxon>
        <taxon>Autobranchia</taxon>
        <taxon>Pteriomorphia</taxon>
        <taxon>Ostreida</taxon>
        <taxon>Ostreoidea</taxon>
        <taxon>Ostreidae</taxon>
        <taxon>Crassostrea</taxon>
    </lineage>
</organism>
<evidence type="ECO:0000256" key="10">
    <source>
        <dbReference type="ARBA" id="ARBA00022989"/>
    </source>
</evidence>
<evidence type="ECO:0000256" key="15">
    <source>
        <dbReference type="PIRSR" id="PIRSR037393-3"/>
    </source>
</evidence>
<keyword evidence="15" id="KW-1015">Disulfide bond</keyword>
<dbReference type="Pfam" id="PF00069">
    <property type="entry name" value="Pkinase"/>
    <property type="match status" value="1"/>
</dbReference>
<sequence>MFWINLFTPLFFILQHLTGSLSTEAALAVQRRECVVLYPNCTENRGQSCQRYEYCEAGSHYCFTAWSPNNASANGIELRHQGCWTQNQGCENDSCVQSSLHTNSVGFCCCRLDRCNNNISMAVGTPPTITEKNPTSKVPSSGKANKVMEILMYSLVPIIVLVILIVIVFVMWRCYYHRNMYPAHSQLPASDPEMGTQEFNQPHRPIQLLELRAHGRFGEVWKANMLSSAVAVKIMPFKEKASWLAEQEIYNLPHMKHDNILLFVGGEKHEENLWLITEFHEKGSLCDFLKGNSVTWSQLCKISESMVRGLAYLHDDVSLTRCQSKPAVAHRDFKSKNVLLKEDLTACIADFGLALKFEPGKSPGETHGLVGTRRYMAPEILEGAISFRKDAFLRIDMYACGLVLWELLSRNSCSDQPADEYQLPFEEEAGSHPTLEDMQELVVMKKLRPTIKNHWLQHPGLEQVAATIEECWDQDAEARVSAICVKERLSQLSRTLNVSSSNHNLSISPNQNIYYHISSVST</sequence>
<feature type="disulfide bond" evidence="15">
    <location>
        <begin position="95"/>
        <end position="108"/>
    </location>
</feature>
<proteinExistence type="inferred from homology"/>
<dbReference type="Gene3D" id="2.10.60.10">
    <property type="entry name" value="CD59"/>
    <property type="match status" value="1"/>
</dbReference>
<reference evidence="20 21" key="2">
    <citation type="submission" date="2025-04" db="UniProtKB">
        <authorList>
            <consortium name="RefSeq"/>
        </authorList>
    </citation>
    <scope>IDENTIFICATION</scope>
    <source>
        <tissue evidence="20 21">Whole sample</tissue>
    </source>
</reference>
<dbReference type="PROSITE" id="PS00108">
    <property type="entry name" value="PROTEIN_KINASE_ST"/>
    <property type="match status" value="1"/>
</dbReference>
<evidence type="ECO:0000256" key="17">
    <source>
        <dbReference type="SAM" id="SignalP"/>
    </source>
</evidence>
<evidence type="ECO:0000256" key="5">
    <source>
        <dbReference type="ARBA" id="ARBA00022692"/>
    </source>
</evidence>
<evidence type="ECO:0000256" key="16">
    <source>
        <dbReference type="RuleBase" id="RU361271"/>
    </source>
</evidence>
<evidence type="ECO:0000256" key="12">
    <source>
        <dbReference type="ARBA" id="ARBA00023170"/>
    </source>
</evidence>
<feature type="domain" description="Protein kinase" evidence="18">
    <location>
        <begin position="206"/>
        <end position="492"/>
    </location>
</feature>
<evidence type="ECO:0000313" key="20">
    <source>
        <dbReference type="RefSeq" id="XP_022326570.1"/>
    </source>
</evidence>
<dbReference type="Gene3D" id="1.10.510.10">
    <property type="entry name" value="Transferase(Phosphotransferase) domain 1"/>
    <property type="match status" value="1"/>
</dbReference>
<keyword evidence="16" id="KW-0460">Magnesium</keyword>
<dbReference type="GO" id="GO:0048179">
    <property type="term" value="C:activin receptor complex"/>
    <property type="evidence" value="ECO:0007669"/>
    <property type="project" value="TreeGrafter"/>
</dbReference>
<dbReference type="InterPro" id="IPR045860">
    <property type="entry name" value="Snake_toxin-like_sf"/>
</dbReference>
<name>A0A8B8DRA4_CRAVI</name>
<feature type="disulfide bond" evidence="15">
    <location>
        <begin position="110"/>
        <end position="115"/>
    </location>
</feature>
<keyword evidence="6 17" id="KW-0732">Signal</keyword>
<dbReference type="PROSITE" id="PS50011">
    <property type="entry name" value="PROTEIN_KINASE_DOM"/>
    <property type="match status" value="1"/>
</dbReference>
<keyword evidence="3 16" id="KW-0723">Serine/threonine-protein kinase</keyword>
<dbReference type="PANTHER" id="PTHR23255">
    <property type="entry name" value="TRANSFORMING GROWTH FACTOR-BETA RECEPTOR TYPE I AND II"/>
    <property type="match status" value="1"/>
</dbReference>
<dbReference type="Proteomes" id="UP000694844">
    <property type="component" value="Chromosome 1"/>
</dbReference>
<evidence type="ECO:0000256" key="3">
    <source>
        <dbReference type="ARBA" id="ARBA00022527"/>
    </source>
</evidence>
<feature type="transmembrane region" description="Helical" evidence="16">
    <location>
        <begin position="150"/>
        <end position="172"/>
    </location>
</feature>
<dbReference type="SUPFAM" id="SSF57302">
    <property type="entry name" value="Snake toxin-like"/>
    <property type="match status" value="1"/>
</dbReference>
<comment type="catalytic activity">
    <reaction evidence="16">
        <text>L-threonyl-[receptor-protein] + ATP = O-phospho-L-threonyl-[receptor-protein] + ADP + H(+)</text>
        <dbReference type="Rhea" id="RHEA:44880"/>
        <dbReference type="Rhea" id="RHEA-COMP:11024"/>
        <dbReference type="Rhea" id="RHEA-COMP:11025"/>
        <dbReference type="ChEBI" id="CHEBI:15378"/>
        <dbReference type="ChEBI" id="CHEBI:30013"/>
        <dbReference type="ChEBI" id="CHEBI:30616"/>
        <dbReference type="ChEBI" id="CHEBI:61977"/>
        <dbReference type="ChEBI" id="CHEBI:456216"/>
        <dbReference type="EC" id="2.7.11.30"/>
    </reaction>
</comment>
<feature type="signal peptide" evidence="17">
    <location>
        <begin position="1"/>
        <end position="22"/>
    </location>
</feature>
<keyword evidence="19" id="KW-1185">Reference proteome</keyword>
<evidence type="ECO:0000259" key="18">
    <source>
        <dbReference type="PROSITE" id="PS50011"/>
    </source>
</evidence>
<dbReference type="OrthoDB" id="547665at2759"/>
<dbReference type="PRINTS" id="PR00653">
    <property type="entry name" value="ACTIVIN2R"/>
</dbReference>
<dbReference type="GO" id="GO:0005524">
    <property type="term" value="F:ATP binding"/>
    <property type="evidence" value="ECO:0007669"/>
    <property type="project" value="UniProtKB-UniRule"/>
</dbReference>
<evidence type="ECO:0000256" key="9">
    <source>
        <dbReference type="ARBA" id="ARBA00022840"/>
    </source>
</evidence>
<dbReference type="RefSeq" id="XP_022330365.1">
    <property type="nucleotide sequence ID" value="XM_022474657.1"/>
</dbReference>
<dbReference type="GO" id="GO:0071363">
    <property type="term" value="P:cellular response to growth factor stimulus"/>
    <property type="evidence" value="ECO:0007669"/>
    <property type="project" value="TreeGrafter"/>
</dbReference>
<evidence type="ECO:0000256" key="8">
    <source>
        <dbReference type="ARBA" id="ARBA00022777"/>
    </source>
</evidence>
<keyword evidence="7 14" id="KW-0547">Nucleotide-binding</keyword>
<dbReference type="InterPro" id="IPR000719">
    <property type="entry name" value="Prot_kinase_dom"/>
</dbReference>
<dbReference type="Gene3D" id="3.30.200.20">
    <property type="entry name" value="Phosphorylase Kinase, domain 1"/>
    <property type="match status" value="1"/>
</dbReference>
<keyword evidence="16" id="KW-0479">Metal-binding</keyword>
<protein>
    <recommendedName>
        <fullName evidence="16">Serine/threonine-protein kinase receptor</fullName>
        <ecNumber evidence="16">2.7.11.30</ecNumber>
    </recommendedName>
</protein>
<dbReference type="AlphaFoldDB" id="A0A8B8DRA4"/>
<keyword evidence="4 16" id="KW-0808">Transferase</keyword>
<evidence type="ECO:0000256" key="13">
    <source>
        <dbReference type="PIRSR" id="PIRSR037393-1"/>
    </source>
</evidence>
<dbReference type="PIRSF" id="PIRSF037393">
    <property type="entry name" value="TGFRII"/>
    <property type="match status" value="1"/>
</dbReference>
<comment type="subcellular location">
    <subcellularLocation>
        <location evidence="1 16">Membrane</location>
        <topology evidence="1 16">Single-pass type I membrane protein</topology>
    </subcellularLocation>
</comment>
<dbReference type="GO" id="GO:0017002">
    <property type="term" value="F:activin receptor activity"/>
    <property type="evidence" value="ECO:0007669"/>
    <property type="project" value="TreeGrafter"/>
</dbReference>
<feature type="disulfide bond" evidence="15">
    <location>
        <begin position="34"/>
        <end position="49"/>
    </location>
</feature>
<dbReference type="CDD" id="cd14053">
    <property type="entry name" value="STKc_ACVR2"/>
    <property type="match status" value="1"/>
</dbReference>
<evidence type="ECO:0000256" key="6">
    <source>
        <dbReference type="ARBA" id="ARBA00022729"/>
    </source>
</evidence>
<dbReference type="SUPFAM" id="SSF56112">
    <property type="entry name" value="Protein kinase-like (PK-like)"/>
    <property type="match status" value="1"/>
</dbReference>
<dbReference type="EC" id="2.7.11.30" evidence="16"/>
<keyword evidence="10 16" id="KW-1133">Transmembrane helix</keyword>
<accession>A0A8B8DRA4</accession>
<feature type="active site" description="Proton acceptor" evidence="13">
    <location>
        <position position="332"/>
    </location>
</feature>
<dbReference type="GO" id="GO:0048185">
    <property type="term" value="F:activin binding"/>
    <property type="evidence" value="ECO:0007669"/>
    <property type="project" value="TreeGrafter"/>
</dbReference>
<reference evidence="19" key="1">
    <citation type="submission" date="2024-06" db="UniProtKB">
        <authorList>
            <consortium name="RefSeq"/>
        </authorList>
    </citation>
    <scope>NUCLEOTIDE SEQUENCE [LARGE SCALE GENOMIC DNA]</scope>
</reference>
<evidence type="ECO:0000256" key="11">
    <source>
        <dbReference type="ARBA" id="ARBA00023136"/>
    </source>
</evidence>
<evidence type="ECO:0000256" key="1">
    <source>
        <dbReference type="ARBA" id="ARBA00004479"/>
    </source>
</evidence>
<dbReference type="KEGG" id="cvn:111128797"/>
<evidence type="ECO:0000256" key="7">
    <source>
        <dbReference type="ARBA" id="ARBA00022741"/>
    </source>
</evidence>